<dbReference type="Pfam" id="PF01764">
    <property type="entry name" value="Lipase_3"/>
    <property type="match status" value="1"/>
</dbReference>
<accession>A0A8X6L7X6</accession>
<keyword evidence="5 15" id="KW-0812">Transmembrane</keyword>
<comment type="subcellular location">
    <subcellularLocation>
        <location evidence="2">Cell membrane</location>
        <topology evidence="2">Multi-pass membrane protein</topology>
    </subcellularLocation>
</comment>
<evidence type="ECO:0000256" key="14">
    <source>
        <dbReference type="ARBA" id="ARBA00026104"/>
    </source>
</evidence>
<dbReference type="InterPro" id="IPR052214">
    <property type="entry name" value="DAG_Lipase-Related"/>
</dbReference>
<dbReference type="EMBL" id="BMAO01015165">
    <property type="protein sequence ID" value="GFQ99814.1"/>
    <property type="molecule type" value="Genomic_DNA"/>
</dbReference>
<feature type="transmembrane region" description="Helical" evidence="15">
    <location>
        <begin position="14"/>
        <end position="35"/>
    </location>
</feature>
<dbReference type="GO" id="GO:0019369">
    <property type="term" value="P:arachidonate metabolic process"/>
    <property type="evidence" value="ECO:0007669"/>
    <property type="project" value="TreeGrafter"/>
</dbReference>
<keyword evidence="8" id="KW-0106">Calcium</keyword>
<gene>
    <name evidence="17" type="primary">DAGLB</name>
    <name evidence="17" type="ORF">TNCT_606131</name>
</gene>
<keyword evidence="9" id="KW-0442">Lipid degradation</keyword>
<dbReference type="SUPFAM" id="SSF53474">
    <property type="entry name" value="alpha/beta-Hydrolases"/>
    <property type="match status" value="1"/>
</dbReference>
<dbReference type="GO" id="GO:0046340">
    <property type="term" value="P:diacylglycerol catabolic process"/>
    <property type="evidence" value="ECO:0007669"/>
    <property type="project" value="TreeGrafter"/>
</dbReference>
<evidence type="ECO:0000259" key="16">
    <source>
        <dbReference type="Pfam" id="PF01764"/>
    </source>
</evidence>
<dbReference type="GO" id="GO:0046872">
    <property type="term" value="F:metal ion binding"/>
    <property type="evidence" value="ECO:0007669"/>
    <property type="project" value="UniProtKB-KW"/>
</dbReference>
<evidence type="ECO:0000256" key="5">
    <source>
        <dbReference type="ARBA" id="ARBA00022692"/>
    </source>
</evidence>
<evidence type="ECO:0000313" key="17">
    <source>
        <dbReference type="EMBL" id="GFQ99814.1"/>
    </source>
</evidence>
<proteinExistence type="predicted"/>
<comment type="cofactor">
    <cofactor evidence="1">
        <name>Ca(2+)</name>
        <dbReference type="ChEBI" id="CHEBI:29108"/>
    </cofactor>
</comment>
<comment type="caution">
    <text evidence="17">The sequence shown here is derived from an EMBL/GenBank/DDBJ whole genome shotgun (WGS) entry which is preliminary data.</text>
</comment>
<evidence type="ECO:0000256" key="8">
    <source>
        <dbReference type="ARBA" id="ARBA00022837"/>
    </source>
</evidence>
<feature type="transmembrane region" description="Helical" evidence="15">
    <location>
        <begin position="47"/>
        <end position="76"/>
    </location>
</feature>
<dbReference type="EC" id="3.1.1.116" evidence="14"/>
<dbReference type="InterPro" id="IPR029058">
    <property type="entry name" value="AB_hydrolase_fold"/>
</dbReference>
<evidence type="ECO:0000256" key="13">
    <source>
        <dbReference type="ARBA" id="ARBA00024531"/>
    </source>
</evidence>
<keyword evidence="11" id="KW-0443">Lipid metabolism</keyword>
<dbReference type="CDD" id="cd00519">
    <property type="entry name" value="Lipase_3"/>
    <property type="match status" value="1"/>
</dbReference>
<evidence type="ECO:0000256" key="1">
    <source>
        <dbReference type="ARBA" id="ARBA00001913"/>
    </source>
</evidence>
<keyword evidence="18" id="KW-1185">Reference proteome</keyword>
<evidence type="ECO:0000256" key="7">
    <source>
        <dbReference type="ARBA" id="ARBA00022801"/>
    </source>
</evidence>
<comment type="catalytic activity">
    <reaction evidence="13">
        <text>a 1,2-diacyl-sn-glycerol + H2O = a 2-acylglycerol + a fatty acid + H(+)</text>
        <dbReference type="Rhea" id="RHEA:33275"/>
        <dbReference type="ChEBI" id="CHEBI:15377"/>
        <dbReference type="ChEBI" id="CHEBI:15378"/>
        <dbReference type="ChEBI" id="CHEBI:17389"/>
        <dbReference type="ChEBI" id="CHEBI:17815"/>
        <dbReference type="ChEBI" id="CHEBI:28868"/>
        <dbReference type="EC" id="3.1.1.116"/>
    </reaction>
    <physiologicalReaction direction="left-to-right" evidence="13">
        <dbReference type="Rhea" id="RHEA:33276"/>
    </physiologicalReaction>
</comment>
<evidence type="ECO:0000256" key="10">
    <source>
        <dbReference type="ARBA" id="ARBA00022989"/>
    </source>
</evidence>
<dbReference type="GO" id="GO:0005886">
    <property type="term" value="C:plasma membrane"/>
    <property type="evidence" value="ECO:0007669"/>
    <property type="project" value="UniProtKB-SubCell"/>
</dbReference>
<feature type="non-terminal residue" evidence="17">
    <location>
        <position position="597"/>
    </location>
</feature>
<evidence type="ECO:0000256" key="4">
    <source>
        <dbReference type="ARBA" id="ARBA00022553"/>
    </source>
</evidence>
<feature type="transmembrane region" description="Helical" evidence="15">
    <location>
        <begin position="134"/>
        <end position="156"/>
    </location>
</feature>
<evidence type="ECO:0000256" key="2">
    <source>
        <dbReference type="ARBA" id="ARBA00004651"/>
    </source>
</evidence>
<dbReference type="AlphaFoldDB" id="A0A8X6L7X6"/>
<evidence type="ECO:0000256" key="3">
    <source>
        <dbReference type="ARBA" id="ARBA00022475"/>
    </source>
</evidence>
<evidence type="ECO:0000256" key="12">
    <source>
        <dbReference type="ARBA" id="ARBA00023136"/>
    </source>
</evidence>
<keyword evidence="7" id="KW-0378">Hydrolase</keyword>
<reference evidence="17" key="1">
    <citation type="submission" date="2020-07" db="EMBL/GenBank/DDBJ databases">
        <title>Multicomponent nature underlies the extraordinary mechanical properties of spider dragline silk.</title>
        <authorList>
            <person name="Kono N."/>
            <person name="Nakamura H."/>
            <person name="Mori M."/>
            <person name="Yoshida Y."/>
            <person name="Ohtoshi R."/>
            <person name="Malay A.D."/>
            <person name="Moran D.A.P."/>
            <person name="Tomita M."/>
            <person name="Numata K."/>
            <person name="Arakawa K."/>
        </authorList>
    </citation>
    <scope>NUCLEOTIDE SEQUENCE</scope>
</reference>
<dbReference type="GO" id="GO:0016298">
    <property type="term" value="F:lipase activity"/>
    <property type="evidence" value="ECO:0007669"/>
    <property type="project" value="TreeGrafter"/>
</dbReference>
<name>A0A8X6L7X6_TRICU</name>
<keyword evidence="4" id="KW-0597">Phosphoprotein</keyword>
<dbReference type="OrthoDB" id="438440at2759"/>
<evidence type="ECO:0000256" key="15">
    <source>
        <dbReference type="SAM" id="Phobius"/>
    </source>
</evidence>
<sequence>VKGTISDPEPRRHVVTLVYVKLFVSLLDVVWAILGTDILVRDCFCDIYGVALVIKVCTIFQWVTFLFRLVAIIGFYDWKFSKKNTKDGITKEYFTDPIRRGTFKKWHFRVQTLFLWCTTPTDARKEALRTLSELLALLSCDLDFVASDLVAGILLYRQKCHRDFHSEKIDLLRAPPILSADGERLDVFPPPSFEPWMNLQSASRYFDIGLGVFGWPWYMYRNITCGCCHLLKRLKCCFPCRKQSSIVFGDNCCGCNLAGLQAVTDLEYEDLVHVNFTDKVFEVPFFVAYDHPTKAVVITARGTMSMDDVLTDLAAAYAAVDEPELPPGSMCHDGMLRAAKEIKNKLETNGILDDAFQQRPDYDLIITGHSLGASIASILTLLFLHQYPNVKCYAFAPAPTMTKVALPSSFRNIFSVIFGNDIVCCLNYENIKAMMVEVSKCMQECKLPKYKVFMAHDDDDMITEEKRCNSETGSKNYGTANVSDGETKENGMLINVEKTCESPYVTESVYVAGTILHIWKTEEGYRLKISKAEEYRPLSFRPRLVMDHFPQFMQATLNDLGKTPTLTASSLPMPGKERIMNCQLQHINAICRVVKSL</sequence>
<dbReference type="InterPro" id="IPR002921">
    <property type="entry name" value="Fungal_lipase-type"/>
</dbReference>
<keyword evidence="10 15" id="KW-1133">Transmembrane helix</keyword>
<organism evidence="17 18">
    <name type="scientific">Trichonephila clavata</name>
    <name type="common">Joro spider</name>
    <name type="synonym">Nephila clavata</name>
    <dbReference type="NCBI Taxonomy" id="2740835"/>
    <lineage>
        <taxon>Eukaryota</taxon>
        <taxon>Metazoa</taxon>
        <taxon>Ecdysozoa</taxon>
        <taxon>Arthropoda</taxon>
        <taxon>Chelicerata</taxon>
        <taxon>Arachnida</taxon>
        <taxon>Araneae</taxon>
        <taxon>Araneomorphae</taxon>
        <taxon>Entelegynae</taxon>
        <taxon>Araneoidea</taxon>
        <taxon>Nephilidae</taxon>
        <taxon>Trichonephila</taxon>
    </lineage>
</organism>
<evidence type="ECO:0000313" key="18">
    <source>
        <dbReference type="Proteomes" id="UP000887116"/>
    </source>
</evidence>
<dbReference type="PANTHER" id="PTHR45792">
    <property type="entry name" value="DIACYLGLYCEROL LIPASE HOMOLOG-RELATED"/>
    <property type="match status" value="1"/>
</dbReference>
<keyword evidence="3" id="KW-1003">Cell membrane</keyword>
<evidence type="ECO:0000256" key="9">
    <source>
        <dbReference type="ARBA" id="ARBA00022963"/>
    </source>
</evidence>
<evidence type="ECO:0000256" key="6">
    <source>
        <dbReference type="ARBA" id="ARBA00022723"/>
    </source>
</evidence>
<keyword evidence="12 15" id="KW-0472">Membrane</keyword>
<dbReference type="Gene3D" id="3.40.50.1820">
    <property type="entry name" value="alpha/beta hydrolase"/>
    <property type="match status" value="1"/>
</dbReference>
<evidence type="ECO:0000256" key="11">
    <source>
        <dbReference type="ARBA" id="ARBA00023098"/>
    </source>
</evidence>
<dbReference type="Proteomes" id="UP000887116">
    <property type="component" value="Unassembled WGS sequence"/>
</dbReference>
<keyword evidence="6" id="KW-0479">Metal-binding</keyword>
<dbReference type="PANTHER" id="PTHR45792:SF8">
    <property type="entry name" value="DIACYLGLYCEROL LIPASE-ALPHA"/>
    <property type="match status" value="1"/>
</dbReference>
<protein>
    <recommendedName>
        <fullName evidence="14">sn-1-specific diacylglycerol lipase</fullName>
        <ecNumber evidence="14">3.1.1.116</ecNumber>
    </recommendedName>
</protein>
<feature type="domain" description="Fungal lipase-type" evidence="16">
    <location>
        <begin position="297"/>
        <end position="424"/>
    </location>
</feature>